<gene>
    <name evidence="7" type="ORF">AMAG_16528</name>
</gene>
<dbReference type="InterPro" id="IPR057326">
    <property type="entry name" value="KR_dom"/>
</dbReference>
<keyword evidence="8" id="KW-1185">Reference proteome</keyword>
<evidence type="ECO:0000256" key="5">
    <source>
        <dbReference type="SAM" id="Phobius"/>
    </source>
</evidence>
<dbReference type="InterPro" id="IPR002347">
    <property type="entry name" value="SDR_fam"/>
</dbReference>
<comment type="similarity">
    <text evidence="1">Belongs to the short-chain dehydrogenases/reductases (SDR) family.</text>
</comment>
<accession>A0A0L0TD84</accession>
<name>A0A0L0TD84_ALLM3</name>
<comment type="function">
    <text evidence="4">Putative oxidoreductase.</text>
</comment>
<dbReference type="InterPro" id="IPR020904">
    <property type="entry name" value="Sc_DH/Rdtase_CS"/>
</dbReference>
<dbReference type="OrthoDB" id="9876299at2759"/>
<feature type="transmembrane region" description="Helical" evidence="5">
    <location>
        <begin position="12"/>
        <end position="30"/>
    </location>
</feature>
<dbReference type="InterPro" id="IPR036291">
    <property type="entry name" value="NAD(P)-bd_dom_sf"/>
</dbReference>
<organism evidence="7 8">
    <name type="scientific">Allomyces macrogynus (strain ATCC 38327)</name>
    <name type="common">Allomyces javanicus var. macrogynus</name>
    <dbReference type="NCBI Taxonomy" id="578462"/>
    <lineage>
        <taxon>Eukaryota</taxon>
        <taxon>Fungi</taxon>
        <taxon>Fungi incertae sedis</taxon>
        <taxon>Blastocladiomycota</taxon>
        <taxon>Blastocladiomycetes</taxon>
        <taxon>Blastocladiales</taxon>
        <taxon>Blastocladiaceae</taxon>
        <taxon>Allomyces</taxon>
    </lineage>
</organism>
<evidence type="ECO:0000313" key="8">
    <source>
        <dbReference type="Proteomes" id="UP000054350"/>
    </source>
</evidence>
<dbReference type="Gene3D" id="3.40.50.720">
    <property type="entry name" value="NAD(P)-binding Rossmann-like Domain"/>
    <property type="match status" value="1"/>
</dbReference>
<reference evidence="7 8" key="1">
    <citation type="submission" date="2009-11" db="EMBL/GenBank/DDBJ databases">
        <title>Annotation of Allomyces macrogynus ATCC 38327.</title>
        <authorList>
            <consortium name="The Broad Institute Genome Sequencing Platform"/>
            <person name="Russ C."/>
            <person name="Cuomo C."/>
            <person name="Burger G."/>
            <person name="Gray M.W."/>
            <person name="Holland P.W.H."/>
            <person name="King N."/>
            <person name="Lang F.B.F."/>
            <person name="Roger A.J."/>
            <person name="Ruiz-Trillo I."/>
            <person name="Young S.K."/>
            <person name="Zeng Q."/>
            <person name="Gargeya S."/>
            <person name="Fitzgerald M."/>
            <person name="Haas B."/>
            <person name="Abouelleil A."/>
            <person name="Alvarado L."/>
            <person name="Arachchi H.M."/>
            <person name="Berlin A."/>
            <person name="Chapman S.B."/>
            <person name="Gearin G."/>
            <person name="Goldberg J."/>
            <person name="Griggs A."/>
            <person name="Gujja S."/>
            <person name="Hansen M."/>
            <person name="Heiman D."/>
            <person name="Howarth C."/>
            <person name="Larimer J."/>
            <person name="Lui A."/>
            <person name="MacDonald P.J.P."/>
            <person name="McCowen C."/>
            <person name="Montmayeur A."/>
            <person name="Murphy C."/>
            <person name="Neiman D."/>
            <person name="Pearson M."/>
            <person name="Priest M."/>
            <person name="Roberts A."/>
            <person name="Saif S."/>
            <person name="Shea T."/>
            <person name="Sisk P."/>
            <person name="Stolte C."/>
            <person name="Sykes S."/>
            <person name="Wortman J."/>
            <person name="Nusbaum C."/>
            <person name="Birren B."/>
        </authorList>
    </citation>
    <scope>NUCLEOTIDE SEQUENCE [LARGE SCALE GENOMIC DNA]</scope>
    <source>
        <strain evidence="7 8">ATCC 38327</strain>
    </source>
</reference>
<dbReference type="STRING" id="578462.A0A0L0TD84"/>
<sequence length="289" mass="31000">MAHLTTTLYPSYLITGASSGIGYALALELAKRARAADVPLALALTARREQPLEELRVAILNIHPCFVVVKKLDVTAGIDAIRTCIDECHAAIGPIHCFVVNAGVAALMREIGRDDDFAVDAMVIQTNLLGAMGTVDAAVRYIKRNYVNKLGPGAHIVGISSLAGSMLLPRFSSYSVSKAALNTYLRILALETRSDNIAVSILKPGYIDTPINQHMPTRPFMITVARGAELIASHIADKTAEAYVPGWPWTLVAWIVAWLPGWVILFLASSAAVEGDNIGSAIGSKKKKQ</sequence>
<evidence type="ECO:0000256" key="1">
    <source>
        <dbReference type="ARBA" id="ARBA00006484"/>
    </source>
</evidence>
<keyword evidence="3" id="KW-0560">Oxidoreductase</keyword>
<dbReference type="SMART" id="SM00822">
    <property type="entry name" value="PKS_KR"/>
    <property type="match status" value="1"/>
</dbReference>
<feature type="domain" description="Ketoreductase" evidence="6">
    <location>
        <begin position="10"/>
        <end position="210"/>
    </location>
</feature>
<proteinExistence type="inferred from homology"/>
<dbReference type="PROSITE" id="PS00061">
    <property type="entry name" value="ADH_SHORT"/>
    <property type="match status" value="1"/>
</dbReference>
<feature type="transmembrane region" description="Helical" evidence="5">
    <location>
        <begin position="150"/>
        <end position="168"/>
    </location>
</feature>
<keyword evidence="5" id="KW-0812">Transmembrane</keyword>
<dbReference type="GO" id="GO:0016020">
    <property type="term" value="C:membrane"/>
    <property type="evidence" value="ECO:0007669"/>
    <property type="project" value="TreeGrafter"/>
</dbReference>
<dbReference type="PRINTS" id="PR00081">
    <property type="entry name" value="GDHRDH"/>
</dbReference>
<dbReference type="PANTHER" id="PTHR44196">
    <property type="entry name" value="DEHYDROGENASE/REDUCTASE SDR FAMILY MEMBER 7B"/>
    <property type="match status" value="1"/>
</dbReference>
<dbReference type="Proteomes" id="UP000054350">
    <property type="component" value="Unassembled WGS sequence"/>
</dbReference>
<evidence type="ECO:0000256" key="2">
    <source>
        <dbReference type="ARBA" id="ARBA00022857"/>
    </source>
</evidence>
<feature type="transmembrane region" description="Helical" evidence="5">
    <location>
        <begin position="247"/>
        <end position="268"/>
    </location>
</feature>
<protein>
    <recommendedName>
        <fullName evidence="6">Ketoreductase domain-containing protein</fullName>
    </recommendedName>
</protein>
<keyword evidence="2" id="KW-0521">NADP</keyword>
<dbReference type="Pfam" id="PF00106">
    <property type="entry name" value="adh_short"/>
    <property type="match status" value="1"/>
</dbReference>
<dbReference type="EMBL" id="GG745380">
    <property type="protein sequence ID" value="KNE72484.1"/>
    <property type="molecule type" value="Genomic_DNA"/>
</dbReference>
<reference evidence="8" key="2">
    <citation type="submission" date="2009-11" db="EMBL/GenBank/DDBJ databases">
        <title>The Genome Sequence of Allomyces macrogynus strain ATCC 38327.</title>
        <authorList>
            <consortium name="The Broad Institute Genome Sequencing Platform"/>
            <person name="Russ C."/>
            <person name="Cuomo C."/>
            <person name="Shea T."/>
            <person name="Young S.K."/>
            <person name="Zeng Q."/>
            <person name="Koehrsen M."/>
            <person name="Haas B."/>
            <person name="Borodovsky M."/>
            <person name="Guigo R."/>
            <person name="Alvarado L."/>
            <person name="Berlin A."/>
            <person name="Borenstein D."/>
            <person name="Chen Z."/>
            <person name="Engels R."/>
            <person name="Freedman E."/>
            <person name="Gellesch M."/>
            <person name="Goldberg J."/>
            <person name="Griggs A."/>
            <person name="Gujja S."/>
            <person name="Heiman D."/>
            <person name="Hepburn T."/>
            <person name="Howarth C."/>
            <person name="Jen D."/>
            <person name="Larson L."/>
            <person name="Lewis B."/>
            <person name="Mehta T."/>
            <person name="Park D."/>
            <person name="Pearson M."/>
            <person name="Roberts A."/>
            <person name="Saif S."/>
            <person name="Shenoy N."/>
            <person name="Sisk P."/>
            <person name="Stolte C."/>
            <person name="Sykes S."/>
            <person name="Walk T."/>
            <person name="White J."/>
            <person name="Yandava C."/>
            <person name="Burger G."/>
            <person name="Gray M.W."/>
            <person name="Holland P.W.H."/>
            <person name="King N."/>
            <person name="Lang F.B.F."/>
            <person name="Roger A.J."/>
            <person name="Ruiz-Trillo I."/>
            <person name="Lander E."/>
            <person name="Nusbaum C."/>
        </authorList>
    </citation>
    <scope>NUCLEOTIDE SEQUENCE [LARGE SCALE GENOMIC DNA]</scope>
    <source>
        <strain evidence="8">ATCC 38327</strain>
    </source>
</reference>
<keyword evidence="5" id="KW-0472">Membrane</keyword>
<dbReference type="AlphaFoldDB" id="A0A0L0TD84"/>
<keyword evidence="5" id="KW-1133">Transmembrane helix</keyword>
<dbReference type="VEuPathDB" id="FungiDB:AMAG_16528"/>
<evidence type="ECO:0000313" key="7">
    <source>
        <dbReference type="EMBL" id="KNE72484.1"/>
    </source>
</evidence>
<evidence type="ECO:0000259" key="6">
    <source>
        <dbReference type="SMART" id="SM00822"/>
    </source>
</evidence>
<dbReference type="PANTHER" id="PTHR44196:SF1">
    <property type="entry name" value="DEHYDROGENASE_REDUCTASE SDR FAMILY MEMBER 7B"/>
    <property type="match status" value="1"/>
</dbReference>
<dbReference type="eggNOG" id="KOG1205">
    <property type="taxonomic scope" value="Eukaryota"/>
</dbReference>
<evidence type="ECO:0000256" key="3">
    <source>
        <dbReference type="ARBA" id="ARBA00023002"/>
    </source>
</evidence>
<dbReference type="GO" id="GO:0016491">
    <property type="term" value="F:oxidoreductase activity"/>
    <property type="evidence" value="ECO:0007669"/>
    <property type="project" value="UniProtKB-KW"/>
</dbReference>
<evidence type="ECO:0000256" key="4">
    <source>
        <dbReference type="ARBA" id="ARBA00037096"/>
    </source>
</evidence>
<dbReference type="SUPFAM" id="SSF51735">
    <property type="entry name" value="NAD(P)-binding Rossmann-fold domains"/>
    <property type="match status" value="1"/>
</dbReference>